<evidence type="ECO:0000259" key="4">
    <source>
        <dbReference type="PROSITE" id="PS50235"/>
    </source>
</evidence>
<dbReference type="InterPro" id="IPR006865">
    <property type="entry name" value="DUF629"/>
</dbReference>
<keyword evidence="6" id="KW-1185">Reference proteome</keyword>
<dbReference type="Proteomes" id="UP000428333">
    <property type="component" value="Linkage Group LG11"/>
</dbReference>
<feature type="compositionally biased region" description="Basic residues" evidence="3">
    <location>
        <begin position="890"/>
        <end position="899"/>
    </location>
</feature>
<proteinExistence type="predicted"/>
<feature type="domain" description="USP" evidence="4">
    <location>
        <begin position="1051"/>
        <end position="1355"/>
    </location>
</feature>
<dbReference type="SUPFAM" id="SSF54001">
    <property type="entry name" value="Cysteine proteinases"/>
    <property type="match status" value="1"/>
</dbReference>
<dbReference type="EMBL" id="QEFC01003189">
    <property type="protein sequence ID" value="KAE9449228.1"/>
    <property type="molecule type" value="Genomic_DNA"/>
</dbReference>
<keyword evidence="2" id="KW-0378">Hydrolase</keyword>
<evidence type="ECO:0000313" key="6">
    <source>
        <dbReference type="Proteomes" id="UP000428333"/>
    </source>
</evidence>
<dbReference type="InterPro" id="IPR001394">
    <property type="entry name" value="Peptidase_C19_UCH"/>
</dbReference>
<protein>
    <recommendedName>
        <fullName evidence="4">USP domain-containing protein</fullName>
    </recommendedName>
</protein>
<dbReference type="OrthoDB" id="1546519at2759"/>
<dbReference type="PANTHER" id="PTHR22975">
    <property type="entry name" value="UBIQUITIN SPECIFIC PROTEINASE"/>
    <property type="match status" value="1"/>
</dbReference>
<sequence>MGLNNKNGKNPPPRLPSAAPDNANQGQNKTDQLSLIKSQCRLAIAALRRNPAKAHRLMEDACRSHPDCALVHAVRGNLHAVEASRIASSESVLKQKHWRSAVELARRAASLSPNSIEFRAFYAQAMYNASRDVEGFEEAARECERALSIENPIAPAEEVLVVKEESTAEELIYGVRKRLEWILGKCREASLSLKKNLGKEIPLKGVIVVVPVDRRPQNGNRNEIKIRVSEERSEPDSFRMRERKRQSFREEREGAAAKMGKSRTYWDAMSDERKMGLIGVRVGDLRKYCCSVCKDGFAERVFSEVIGYAAKNRSWKFWGCYYCDEKFGDLELRLKHIEREHEGEIGQKLKVKPFEFPEIDAEWADMLVNGTWEPVDTPRAIKMIEKQLKSQKSRKGSVDENRGKVQLFDQDPNRSPPCCGSGRRNNAETLFGFGNCKSIPYFLPRACRNDRKWPLSDDIERANILQEIHRQFQVLVRYKFLTEYNLSTVITRTIAELQNFIPASQLQSQGLEKSPLCICFLEVPQLKKVLELLQCVYEVSRSDFGRSDDRKRCLITERIFLTGDSTCLFDDCLLRVEVMPHRHHDGVEDDSDGSVSTCSICDDEVAVPPDIEAFTKWLFKGPPTSTAEQLASWTRLLDDMKHEGMEASKDFEQQFNLFESLRSKQSKLLGQCTSLQAIESICAQELEKREQGGKHVPQSYESLLKKYAKEDSMSELDVIVGVVTEARKIHHLGVEEALNNSSYRSNVLRSTELEDQEDASIRMAIQKEMEQSLSEKSLADGLELANVVNSLAVSIYASFQLLLLLRRIEEPITRNGGIMWRRLAIYKHCSCDYRGIMLPLVRNFIHAKLEALVNEEEKQKSDALTEALLSELALDTKKNTSEGNSDPKLSKKTSKTKKKIKGLRKVKDPKATCGDELHLAHEETAKQDHFPVVAVSADDLKLREQELRENFIMEDRKLKEKLEYQRKVEDEAKQMALAKGTTNEAAPIKVEESTKPVVVCSQRTKRRRKKDTLQASKNLPLAKIPELEDDLGVLSTCSTLGTISGSDILNPGLRNDTGEYTCFVNVIVQTFWNLRKFREAFTSRATPKHVHIGDPCVVCALKEIFIALSEASANKEREAISPTSLRNALIKLNPDSNIFCEPHMYDTSEALAIVLDSLHKSAVGSKCAEGSWDCGSDACIAHELFGMDILEKIICSNCVQNMQPESHFDEIFKLAERNYVDCEPQFACDPEIGGCGKRKSLLSYLRTPPHVFAIALLWPTDSESREDISATLTALTTEIDMAVFHDGLDLGKKHSLFSMVCYFAQHHICFAYSQELEKWIMYDDEIVKEVGCWDDVISTCERGRLQPQFLFFEAVK</sequence>
<feature type="compositionally biased region" description="Polar residues" evidence="3">
    <location>
        <begin position="22"/>
        <end position="31"/>
    </location>
</feature>
<name>A0A6A4L2Y4_9ERIC</name>
<reference evidence="5 6" key="1">
    <citation type="journal article" date="2019" name="Genome Biol. Evol.">
        <title>The Rhododendron genome and chromosomal organization provide insight into shared whole-genome duplications across the heath family (Ericaceae).</title>
        <authorList>
            <person name="Soza V.L."/>
            <person name="Lindsley D."/>
            <person name="Waalkes A."/>
            <person name="Ramage E."/>
            <person name="Patwardhan R.P."/>
            <person name="Burton J.N."/>
            <person name="Adey A."/>
            <person name="Kumar A."/>
            <person name="Qiu R."/>
            <person name="Shendure J."/>
            <person name="Hall B."/>
        </authorList>
    </citation>
    <scope>NUCLEOTIDE SEQUENCE [LARGE SCALE GENOMIC DNA]</scope>
    <source>
        <strain evidence="5">RSF 1966-606</strain>
    </source>
</reference>
<feature type="region of interest" description="Disordered" evidence="3">
    <location>
        <begin position="235"/>
        <end position="254"/>
    </location>
</feature>
<dbReference type="InterPro" id="IPR052398">
    <property type="entry name" value="Ubiquitin_hydrolase_53/54"/>
</dbReference>
<gene>
    <name evidence="5" type="ORF">C3L33_18872</name>
</gene>
<dbReference type="Pfam" id="PF00443">
    <property type="entry name" value="UCH"/>
    <property type="match status" value="1"/>
</dbReference>
<dbReference type="GO" id="GO:0016579">
    <property type="term" value="P:protein deubiquitination"/>
    <property type="evidence" value="ECO:0007669"/>
    <property type="project" value="InterPro"/>
</dbReference>
<evidence type="ECO:0000313" key="5">
    <source>
        <dbReference type="EMBL" id="KAE9449228.1"/>
    </source>
</evidence>
<dbReference type="Pfam" id="PF04780">
    <property type="entry name" value="DUF629"/>
    <property type="match status" value="1"/>
</dbReference>
<dbReference type="InterPro" id="IPR028889">
    <property type="entry name" value="USP"/>
</dbReference>
<feature type="region of interest" description="Disordered" evidence="3">
    <location>
        <begin position="1"/>
        <end position="31"/>
    </location>
</feature>
<dbReference type="InterPro" id="IPR011990">
    <property type="entry name" value="TPR-like_helical_dom_sf"/>
</dbReference>
<dbReference type="InterPro" id="IPR013087">
    <property type="entry name" value="Znf_C2H2_type"/>
</dbReference>
<dbReference type="PROSITE" id="PS00028">
    <property type="entry name" value="ZINC_FINGER_C2H2_1"/>
    <property type="match status" value="1"/>
</dbReference>
<dbReference type="Pfam" id="PF04781">
    <property type="entry name" value="DUF627"/>
    <property type="match status" value="1"/>
</dbReference>
<dbReference type="InterPro" id="IPR006866">
    <property type="entry name" value="DUF627_N"/>
</dbReference>
<dbReference type="Gene3D" id="1.25.40.10">
    <property type="entry name" value="Tetratricopeptide repeat domain"/>
    <property type="match status" value="1"/>
</dbReference>
<evidence type="ECO:0000256" key="2">
    <source>
        <dbReference type="ARBA" id="ARBA00022801"/>
    </source>
</evidence>
<feature type="region of interest" description="Disordered" evidence="3">
    <location>
        <begin position="878"/>
        <end position="899"/>
    </location>
</feature>
<dbReference type="PANTHER" id="PTHR22975:SF9">
    <property type="entry name" value="ECHINUS SPLICE FORM 3"/>
    <property type="match status" value="1"/>
</dbReference>
<organism evidence="5 6">
    <name type="scientific">Rhododendron williamsianum</name>
    <dbReference type="NCBI Taxonomy" id="262921"/>
    <lineage>
        <taxon>Eukaryota</taxon>
        <taxon>Viridiplantae</taxon>
        <taxon>Streptophyta</taxon>
        <taxon>Embryophyta</taxon>
        <taxon>Tracheophyta</taxon>
        <taxon>Spermatophyta</taxon>
        <taxon>Magnoliopsida</taxon>
        <taxon>eudicotyledons</taxon>
        <taxon>Gunneridae</taxon>
        <taxon>Pentapetalae</taxon>
        <taxon>asterids</taxon>
        <taxon>Ericales</taxon>
        <taxon>Ericaceae</taxon>
        <taxon>Ericoideae</taxon>
        <taxon>Rhodoreae</taxon>
        <taxon>Rhododendron</taxon>
    </lineage>
</organism>
<comment type="caution">
    <text evidence="5">The sequence shown here is derived from an EMBL/GenBank/DDBJ whole genome shotgun (WGS) entry which is preliminary data.</text>
</comment>
<dbReference type="InterPro" id="IPR038765">
    <property type="entry name" value="Papain-like_cys_pep_sf"/>
</dbReference>
<dbReference type="GO" id="GO:0004843">
    <property type="term" value="F:cysteine-type deubiquitinase activity"/>
    <property type="evidence" value="ECO:0007669"/>
    <property type="project" value="InterPro"/>
</dbReference>
<keyword evidence="1" id="KW-0833">Ubl conjugation pathway</keyword>
<dbReference type="Gene3D" id="3.90.70.10">
    <property type="entry name" value="Cysteine proteinases"/>
    <property type="match status" value="1"/>
</dbReference>
<evidence type="ECO:0000256" key="1">
    <source>
        <dbReference type="ARBA" id="ARBA00022786"/>
    </source>
</evidence>
<accession>A0A6A4L2Y4</accession>
<evidence type="ECO:0000256" key="3">
    <source>
        <dbReference type="SAM" id="MobiDB-lite"/>
    </source>
</evidence>
<feature type="non-terminal residue" evidence="5">
    <location>
        <position position="1"/>
    </location>
</feature>
<dbReference type="PROSITE" id="PS50235">
    <property type="entry name" value="USP_3"/>
    <property type="match status" value="1"/>
</dbReference>